<evidence type="ECO:0000313" key="2">
    <source>
        <dbReference type="EMBL" id="SVC96720.1"/>
    </source>
</evidence>
<feature type="region of interest" description="Disordered" evidence="1">
    <location>
        <begin position="1"/>
        <end position="31"/>
    </location>
</feature>
<dbReference type="AlphaFoldDB" id="A0A382RH48"/>
<accession>A0A382RH48</accession>
<organism evidence="2">
    <name type="scientific">marine metagenome</name>
    <dbReference type="NCBI Taxonomy" id="408172"/>
    <lineage>
        <taxon>unclassified sequences</taxon>
        <taxon>metagenomes</taxon>
        <taxon>ecological metagenomes</taxon>
    </lineage>
</organism>
<dbReference type="EMBL" id="UINC01121506">
    <property type="protein sequence ID" value="SVC96720.1"/>
    <property type="molecule type" value="Genomic_DNA"/>
</dbReference>
<name>A0A382RH48_9ZZZZ</name>
<sequence>MGRCAADLPPDQMGVTHMGIKSSSAPSSKRARELVKREHLVEEDCRVLSHPFDLSVCLPLMAPVADEDLPVDGQRSDSADPD</sequence>
<gene>
    <name evidence="2" type="ORF">METZ01_LOCUS349574</name>
</gene>
<evidence type="ECO:0000256" key="1">
    <source>
        <dbReference type="SAM" id="MobiDB-lite"/>
    </source>
</evidence>
<reference evidence="2" key="1">
    <citation type="submission" date="2018-05" db="EMBL/GenBank/DDBJ databases">
        <authorList>
            <person name="Lanie J.A."/>
            <person name="Ng W.-L."/>
            <person name="Kazmierczak K.M."/>
            <person name="Andrzejewski T.M."/>
            <person name="Davidsen T.M."/>
            <person name="Wayne K.J."/>
            <person name="Tettelin H."/>
            <person name="Glass J.I."/>
            <person name="Rusch D."/>
            <person name="Podicherti R."/>
            <person name="Tsui H.-C.T."/>
            <person name="Winkler M.E."/>
        </authorList>
    </citation>
    <scope>NUCLEOTIDE SEQUENCE</scope>
</reference>
<proteinExistence type="predicted"/>
<protein>
    <submittedName>
        <fullName evidence="2">Uncharacterized protein</fullName>
    </submittedName>
</protein>
<feature type="non-terminal residue" evidence="2">
    <location>
        <position position="82"/>
    </location>
</feature>